<evidence type="ECO:0000256" key="1">
    <source>
        <dbReference type="SAM" id="Phobius"/>
    </source>
</evidence>
<reference evidence="2 3" key="1">
    <citation type="journal article" date="2019" name="Environ. Microbiol.">
        <title>Genomics insights into ecotype formation of ammonia-oxidizing archaea in the deep ocean.</title>
        <authorList>
            <person name="Wang Y."/>
            <person name="Huang J.M."/>
            <person name="Cui G.J."/>
            <person name="Nunoura T."/>
            <person name="Takaki Y."/>
            <person name="Li W.L."/>
            <person name="Li J."/>
            <person name="Gao Z.M."/>
            <person name="Takai K."/>
            <person name="Zhang A.Q."/>
            <person name="Stepanauskas R."/>
        </authorList>
    </citation>
    <scope>NUCLEOTIDE SEQUENCE [LARGE SCALE GENOMIC DNA]</scope>
    <source>
        <strain evidence="2 3">L14</strain>
    </source>
</reference>
<keyword evidence="1" id="KW-0812">Transmembrane</keyword>
<accession>A0A7K4M9T1</accession>
<organism evidence="2 3">
    <name type="scientific">Marine Group I thaumarchaeote</name>
    <dbReference type="NCBI Taxonomy" id="2511932"/>
    <lineage>
        <taxon>Archaea</taxon>
        <taxon>Nitrososphaerota</taxon>
        <taxon>Marine Group I</taxon>
    </lineage>
</organism>
<evidence type="ECO:0000313" key="2">
    <source>
        <dbReference type="EMBL" id="NWJ20570.1"/>
    </source>
</evidence>
<feature type="transmembrane region" description="Helical" evidence="1">
    <location>
        <begin position="6"/>
        <end position="23"/>
    </location>
</feature>
<proteinExistence type="predicted"/>
<evidence type="ECO:0000313" key="3">
    <source>
        <dbReference type="Proteomes" id="UP000587702"/>
    </source>
</evidence>
<keyword evidence="1" id="KW-1133">Transmembrane helix</keyword>
<dbReference type="AlphaFoldDB" id="A0A7K4M9T1"/>
<name>A0A7K4M9T1_9ARCH</name>
<sequence>MNKKIVLIPIIMIIATFVTIFSLDPSERNGNVVFHVTLADSGLYANGVYTDTFTINEGEYSFRFVPNGSSPEILSIILNGENFDFSEDFNLESTLHQTGISEYLTWKYVGQEIILISEMQEVFIIINPNGNVIGSVSVDILEN</sequence>
<dbReference type="EMBL" id="JACATI010000006">
    <property type="protein sequence ID" value="NWJ20570.1"/>
    <property type="molecule type" value="Genomic_DNA"/>
</dbReference>
<keyword evidence="1" id="KW-0472">Membrane</keyword>
<comment type="caution">
    <text evidence="2">The sequence shown here is derived from an EMBL/GenBank/DDBJ whole genome shotgun (WGS) entry which is preliminary data.</text>
</comment>
<dbReference type="Proteomes" id="UP000587702">
    <property type="component" value="Unassembled WGS sequence"/>
</dbReference>
<gene>
    <name evidence="2" type="ORF">HX860_05845</name>
</gene>
<protein>
    <submittedName>
        <fullName evidence="2">Uncharacterized protein</fullName>
    </submittedName>
</protein>